<comment type="caution">
    <text evidence="1">The sequence shown here is derived from an EMBL/GenBank/DDBJ whole genome shotgun (WGS) entry which is preliminary data.</text>
</comment>
<evidence type="ECO:0000313" key="1">
    <source>
        <dbReference type="EMBL" id="KKL03640.1"/>
    </source>
</evidence>
<protein>
    <submittedName>
        <fullName evidence="1">Uncharacterized protein</fullName>
    </submittedName>
</protein>
<reference evidence="1" key="1">
    <citation type="journal article" date="2015" name="Nature">
        <title>Complex archaea that bridge the gap between prokaryotes and eukaryotes.</title>
        <authorList>
            <person name="Spang A."/>
            <person name="Saw J.H."/>
            <person name="Jorgensen S.L."/>
            <person name="Zaremba-Niedzwiedzka K."/>
            <person name="Martijn J."/>
            <person name="Lind A.E."/>
            <person name="van Eijk R."/>
            <person name="Schleper C."/>
            <person name="Guy L."/>
            <person name="Ettema T.J."/>
        </authorList>
    </citation>
    <scope>NUCLEOTIDE SEQUENCE</scope>
</reference>
<dbReference type="AlphaFoldDB" id="A0A0F9A2C2"/>
<name>A0A0F9A2C2_9ZZZZ</name>
<dbReference type="EMBL" id="LAZR01044848">
    <property type="protein sequence ID" value="KKL03640.1"/>
    <property type="molecule type" value="Genomic_DNA"/>
</dbReference>
<gene>
    <name evidence="1" type="ORF">LCGC14_2624060</name>
</gene>
<sequence length="87" mass="9513">MWLTSTLTCSSRAPREERGFNMATKIEVKFTKDSGEEVSRGAKGTVQVFTPAGQVFISHDDVTGMMLVVVRGEKSTTAVKFNEKAVV</sequence>
<organism evidence="1">
    <name type="scientific">marine sediment metagenome</name>
    <dbReference type="NCBI Taxonomy" id="412755"/>
    <lineage>
        <taxon>unclassified sequences</taxon>
        <taxon>metagenomes</taxon>
        <taxon>ecological metagenomes</taxon>
    </lineage>
</organism>
<accession>A0A0F9A2C2</accession>
<proteinExistence type="predicted"/>